<accession>A0A1S2LF84</accession>
<gene>
    <name evidence="1" type="ORF">BKP35_12465</name>
</gene>
<comment type="caution">
    <text evidence="1">The sequence shown here is derived from an EMBL/GenBank/DDBJ whole genome shotgun (WGS) entry which is preliminary data.</text>
</comment>
<evidence type="ECO:0000313" key="2">
    <source>
        <dbReference type="Proteomes" id="UP000180098"/>
    </source>
</evidence>
<reference evidence="1 2" key="1">
    <citation type="submission" date="2016-10" db="EMBL/GenBank/DDBJ databases">
        <title>Draft genome sequences of four alkaliphilic bacteria belonging to the Anaerobacillus genus.</title>
        <authorList>
            <person name="Bassil N.M."/>
            <person name="Lloyd J.R."/>
        </authorList>
    </citation>
    <scope>NUCLEOTIDE SEQUENCE [LARGE SCALE GENOMIC DNA]</scope>
    <source>
        <strain evidence="1 2">DSM 15340</strain>
    </source>
</reference>
<sequence>MQEIQLSSLVKSISPQWLSLLTEDEQNMLIVLKHGFANLDECDVQEIVEAAIVEQHNKGNIFH</sequence>
<proteinExistence type="predicted"/>
<protein>
    <submittedName>
        <fullName evidence="1">Uncharacterized protein</fullName>
    </submittedName>
</protein>
<dbReference type="AlphaFoldDB" id="A0A1S2LF84"/>
<keyword evidence="2" id="KW-1185">Reference proteome</keyword>
<dbReference type="EMBL" id="MLQQ01000035">
    <property type="protein sequence ID" value="OIJ10900.1"/>
    <property type="molecule type" value="Genomic_DNA"/>
</dbReference>
<evidence type="ECO:0000313" key="1">
    <source>
        <dbReference type="EMBL" id="OIJ10900.1"/>
    </source>
</evidence>
<dbReference type="Proteomes" id="UP000180098">
    <property type="component" value="Unassembled WGS sequence"/>
</dbReference>
<dbReference type="RefSeq" id="WP_071313689.1">
    <property type="nucleotide sequence ID" value="NZ_MLQQ01000035.1"/>
</dbReference>
<dbReference type="OrthoDB" id="2887093at2"/>
<organism evidence="1 2">
    <name type="scientific">Anaerobacillus arseniciselenatis</name>
    <dbReference type="NCBI Taxonomy" id="85682"/>
    <lineage>
        <taxon>Bacteria</taxon>
        <taxon>Bacillati</taxon>
        <taxon>Bacillota</taxon>
        <taxon>Bacilli</taxon>
        <taxon>Bacillales</taxon>
        <taxon>Bacillaceae</taxon>
        <taxon>Anaerobacillus</taxon>
    </lineage>
</organism>
<name>A0A1S2LF84_9BACI</name>